<sequence length="472" mass="54503">MVKILDRKDSIETVGGDDRDRICTKKVILISAAIVILLIIVITVPIVVSSNRSSSARIIYELLRKQPKTQTEFYEQVQALKKIREEELKPIMDITNKLKEELKNVKPDFLDGGSDECLAKGISKLCIKDWEVKYITYSELFQLATLLEPIKDKVNPKFEVQVLAKFMEYCEGYNIYWYDEGTFRKYLFLFRKDVIQMEKHNRDPSKKYKKGYHTRLAEDVAVTEQEMKKVDYDGLDLSKDANITPNPFVFELNRENPNSIIDWREGGYVTKIDADRLRKCNSPWVLAATAMYNAFYTIKTRHRIVFSAQQPLDCVTDFDRGDLKKAIDYFVRTPICFETRYPFTGTKDRCQDEKCRGGHIVKSIVKVDAGKAEDHLKKNGPFLTLFYAPEGLSDNYDGGLYKETLGNNQRFIALVVGFGTDPETKEKYWIAQPAWKTKPGWGEDGYFRIDYEIAKGSRGIFENAYGLSRHQA</sequence>
<dbReference type="RefSeq" id="XP_004830320.1">
    <property type="nucleotide sequence ID" value="XM_004830263.1"/>
</dbReference>
<keyword evidence="7" id="KW-1185">Reference proteome</keyword>
<keyword evidence="4" id="KW-0472">Membrane</keyword>
<keyword evidence="4" id="KW-1133">Transmembrane helix</keyword>
<dbReference type="GO" id="GO:0032440">
    <property type="term" value="F:2-alkenal reductase [NAD(P)H] activity"/>
    <property type="evidence" value="ECO:0007669"/>
    <property type="project" value="UniProtKB-EC"/>
</dbReference>
<dbReference type="Proteomes" id="UP000031512">
    <property type="component" value="Chromosome 3"/>
</dbReference>
<gene>
    <name evidence="6" type="ORF">BEWA_000590</name>
</gene>
<dbReference type="GeneID" id="15804658"/>
<comment type="similarity">
    <text evidence="1">Belongs to the peptidase C1 family.</text>
</comment>
<evidence type="ECO:0000256" key="3">
    <source>
        <dbReference type="ARBA" id="ARBA00023180"/>
    </source>
</evidence>
<evidence type="ECO:0000313" key="6">
    <source>
        <dbReference type="EMBL" id="AFZ80654.1"/>
    </source>
</evidence>
<dbReference type="VEuPathDB" id="PiroplasmaDB:BEWA_000590"/>
<dbReference type="AlphaFoldDB" id="L0B0J1"/>
<keyword evidence="6" id="KW-0560">Oxidoreductase</keyword>
<reference evidence="6 7" key="1">
    <citation type="journal article" date="2012" name="BMC Genomics">
        <title>Comparative genomic analysis and phylogenetic position of Theileria equi.</title>
        <authorList>
            <person name="Kappmeyer L.S."/>
            <person name="Thiagarajan M."/>
            <person name="Herndon D.R."/>
            <person name="Ramsay J.D."/>
            <person name="Caler E."/>
            <person name="Djikeng A."/>
            <person name="Gillespie J.J."/>
            <person name="Lau A.O."/>
            <person name="Roalson E.H."/>
            <person name="Silva J.C."/>
            <person name="Silva M.G."/>
            <person name="Suarez C.E."/>
            <person name="Ueti M.W."/>
            <person name="Nene V.M."/>
            <person name="Mealey R.H."/>
            <person name="Knowles D.P."/>
            <person name="Brayton K.A."/>
        </authorList>
    </citation>
    <scope>NUCLEOTIDE SEQUENCE [LARGE SCALE GENOMIC DNA]</scope>
    <source>
        <strain evidence="6 7">WA</strain>
    </source>
</reference>
<dbReference type="OrthoDB" id="3789175at2759"/>
<dbReference type="EMBL" id="CP001670">
    <property type="protein sequence ID" value="AFZ80654.1"/>
    <property type="molecule type" value="Genomic_DNA"/>
</dbReference>
<evidence type="ECO:0000256" key="1">
    <source>
        <dbReference type="ARBA" id="ARBA00008455"/>
    </source>
</evidence>
<dbReference type="GO" id="GO:0008234">
    <property type="term" value="F:cysteine-type peptidase activity"/>
    <property type="evidence" value="ECO:0007669"/>
    <property type="project" value="InterPro"/>
</dbReference>
<protein>
    <submittedName>
        <fullName evidence="6">Papain cysteine protease family protein</fullName>
        <ecNumber evidence="6">1.3.1.74</ecNumber>
    </submittedName>
</protein>
<dbReference type="InterPro" id="IPR000668">
    <property type="entry name" value="Peptidase_C1A_C"/>
</dbReference>
<organism evidence="6 7">
    <name type="scientific">Theileria equi strain WA</name>
    <dbReference type="NCBI Taxonomy" id="1537102"/>
    <lineage>
        <taxon>Eukaryota</taxon>
        <taxon>Sar</taxon>
        <taxon>Alveolata</taxon>
        <taxon>Apicomplexa</taxon>
        <taxon>Aconoidasida</taxon>
        <taxon>Piroplasmida</taxon>
        <taxon>Theileriidae</taxon>
        <taxon>Theileria</taxon>
    </lineage>
</organism>
<evidence type="ECO:0000256" key="4">
    <source>
        <dbReference type="SAM" id="Phobius"/>
    </source>
</evidence>
<feature type="transmembrane region" description="Helical" evidence="4">
    <location>
        <begin position="27"/>
        <end position="48"/>
    </location>
</feature>
<dbReference type="SUPFAM" id="SSF54001">
    <property type="entry name" value="Cysteine proteinases"/>
    <property type="match status" value="1"/>
</dbReference>
<dbReference type="GO" id="GO:0006508">
    <property type="term" value="P:proteolysis"/>
    <property type="evidence" value="ECO:0007669"/>
    <property type="project" value="UniProtKB-KW"/>
</dbReference>
<evidence type="ECO:0000256" key="2">
    <source>
        <dbReference type="ARBA" id="ARBA00023145"/>
    </source>
</evidence>
<keyword evidence="6" id="KW-0378">Hydrolase</keyword>
<proteinExistence type="inferred from homology"/>
<dbReference type="InterPro" id="IPR038765">
    <property type="entry name" value="Papain-like_cys_pep_sf"/>
</dbReference>
<keyword evidence="6" id="KW-0645">Protease</keyword>
<keyword evidence="4" id="KW-0812">Transmembrane</keyword>
<dbReference type="SMART" id="SM00645">
    <property type="entry name" value="Pept_C1"/>
    <property type="match status" value="1"/>
</dbReference>
<feature type="domain" description="Peptidase C1A papain C-terminal" evidence="5">
    <location>
        <begin position="257"/>
        <end position="468"/>
    </location>
</feature>
<keyword evidence="3" id="KW-0325">Glycoprotein</keyword>
<dbReference type="InterPro" id="IPR013128">
    <property type="entry name" value="Peptidase_C1A"/>
</dbReference>
<dbReference type="STRING" id="1537102.L0B0J1"/>
<evidence type="ECO:0000259" key="5">
    <source>
        <dbReference type="SMART" id="SM00645"/>
    </source>
</evidence>
<evidence type="ECO:0000313" key="7">
    <source>
        <dbReference type="Proteomes" id="UP000031512"/>
    </source>
</evidence>
<accession>L0B0J1</accession>
<keyword evidence="2" id="KW-0865">Zymogen</keyword>
<dbReference type="PANTHER" id="PTHR12411">
    <property type="entry name" value="CYSTEINE PROTEASE FAMILY C1-RELATED"/>
    <property type="match status" value="1"/>
</dbReference>
<dbReference type="eggNOG" id="KOG1543">
    <property type="taxonomic scope" value="Eukaryota"/>
</dbReference>
<dbReference type="Pfam" id="PF00112">
    <property type="entry name" value="Peptidase_C1"/>
    <property type="match status" value="1"/>
</dbReference>
<dbReference type="EC" id="1.3.1.74" evidence="6"/>
<dbReference type="KEGG" id="beq:BEWA_000590"/>
<dbReference type="Gene3D" id="3.90.70.10">
    <property type="entry name" value="Cysteine proteinases"/>
    <property type="match status" value="1"/>
</dbReference>
<name>L0B0J1_THEEQ</name>